<dbReference type="GO" id="GO:0043565">
    <property type="term" value="F:sequence-specific DNA binding"/>
    <property type="evidence" value="ECO:0007669"/>
    <property type="project" value="TreeGrafter"/>
</dbReference>
<dbReference type="Gene3D" id="3.40.190.10">
    <property type="entry name" value="Periplasmic binding protein-like II"/>
    <property type="match status" value="2"/>
</dbReference>
<dbReference type="PANTHER" id="PTHR30537:SF74">
    <property type="entry name" value="HTH-TYPE TRANSCRIPTIONAL REGULATOR TRPI"/>
    <property type="match status" value="1"/>
</dbReference>
<dbReference type="FunFam" id="1.10.10.10:FF:000001">
    <property type="entry name" value="LysR family transcriptional regulator"/>
    <property type="match status" value="1"/>
</dbReference>
<keyword evidence="4" id="KW-0804">Transcription</keyword>
<keyword evidence="7" id="KW-1185">Reference proteome</keyword>
<comment type="similarity">
    <text evidence="1">Belongs to the LysR transcriptional regulatory family.</text>
</comment>
<dbReference type="PRINTS" id="PR00039">
    <property type="entry name" value="HTHLYSR"/>
</dbReference>
<feature type="domain" description="HTH lysR-type" evidence="5">
    <location>
        <begin position="11"/>
        <end position="68"/>
    </location>
</feature>
<dbReference type="InterPro" id="IPR000847">
    <property type="entry name" value="LysR_HTH_N"/>
</dbReference>
<dbReference type="InterPro" id="IPR036390">
    <property type="entry name" value="WH_DNA-bd_sf"/>
</dbReference>
<sequence length="307" mass="32763">MFENLTSGRLPSLNALRAFEAVARTGRVTLAAEELHVTHSAVSRQVKGLEAALGVRLFAGPKNRLELTPAGQELAASLSAAFDQITEAVRRTRSSGEDLHIAVNASLSVKWLIPRLPRFQALHPDIRLSLSELAAHATSHRGAQAVVRIVPLSRAAEADCTPFIRNALGAVMSPEAVTRWGNDPLRAPRLAAATHPEAWPLFAEHAGVELPFARERSFAHVHFAMDAALAGLGAAVVSWPLCVSEIRNGRLVAPLGFRRSASAFALLTAPGADSRALRRFRDWLVAEGAETPAPPEGAGHADAIQPS</sequence>
<dbReference type="EMBL" id="QFYS01000001">
    <property type="protein sequence ID" value="RAK68590.1"/>
    <property type="molecule type" value="Genomic_DNA"/>
</dbReference>
<dbReference type="RefSeq" id="WP_111274082.1">
    <property type="nucleotide sequence ID" value="NZ_QFYS01000001.1"/>
</dbReference>
<dbReference type="PROSITE" id="PS50931">
    <property type="entry name" value="HTH_LYSR"/>
    <property type="match status" value="1"/>
</dbReference>
<organism evidence="6 7">
    <name type="scientific">Phenylobacterium kunshanense</name>
    <dbReference type="NCBI Taxonomy" id="1445034"/>
    <lineage>
        <taxon>Bacteria</taxon>
        <taxon>Pseudomonadati</taxon>
        <taxon>Pseudomonadota</taxon>
        <taxon>Alphaproteobacteria</taxon>
        <taxon>Caulobacterales</taxon>
        <taxon>Caulobacteraceae</taxon>
        <taxon>Phenylobacterium</taxon>
    </lineage>
</organism>
<dbReference type="AlphaFoldDB" id="A0A328BMI4"/>
<dbReference type="PANTHER" id="PTHR30537">
    <property type="entry name" value="HTH-TYPE TRANSCRIPTIONAL REGULATOR"/>
    <property type="match status" value="1"/>
</dbReference>
<keyword evidence="3" id="KW-0238">DNA-binding</keyword>
<protein>
    <submittedName>
        <fullName evidence="6">LysR family transcriptional regulator</fullName>
    </submittedName>
</protein>
<dbReference type="Gene3D" id="1.10.10.10">
    <property type="entry name" value="Winged helix-like DNA-binding domain superfamily/Winged helix DNA-binding domain"/>
    <property type="match status" value="1"/>
</dbReference>
<proteinExistence type="inferred from homology"/>
<dbReference type="GO" id="GO:0006351">
    <property type="term" value="P:DNA-templated transcription"/>
    <property type="evidence" value="ECO:0007669"/>
    <property type="project" value="TreeGrafter"/>
</dbReference>
<evidence type="ECO:0000256" key="4">
    <source>
        <dbReference type="ARBA" id="ARBA00023163"/>
    </source>
</evidence>
<dbReference type="Pfam" id="PF00126">
    <property type="entry name" value="HTH_1"/>
    <property type="match status" value="1"/>
</dbReference>
<accession>A0A328BMI4</accession>
<evidence type="ECO:0000259" key="5">
    <source>
        <dbReference type="PROSITE" id="PS50931"/>
    </source>
</evidence>
<evidence type="ECO:0000313" key="6">
    <source>
        <dbReference type="EMBL" id="RAK68590.1"/>
    </source>
</evidence>
<dbReference type="OrthoDB" id="9793571at2"/>
<name>A0A328BMI4_9CAUL</name>
<evidence type="ECO:0000256" key="1">
    <source>
        <dbReference type="ARBA" id="ARBA00009437"/>
    </source>
</evidence>
<dbReference type="InterPro" id="IPR058163">
    <property type="entry name" value="LysR-type_TF_proteobact-type"/>
</dbReference>
<dbReference type="Pfam" id="PF03466">
    <property type="entry name" value="LysR_substrate"/>
    <property type="match status" value="1"/>
</dbReference>
<evidence type="ECO:0000256" key="2">
    <source>
        <dbReference type="ARBA" id="ARBA00023015"/>
    </source>
</evidence>
<dbReference type="InterPro" id="IPR036388">
    <property type="entry name" value="WH-like_DNA-bd_sf"/>
</dbReference>
<evidence type="ECO:0000256" key="3">
    <source>
        <dbReference type="ARBA" id="ARBA00023125"/>
    </source>
</evidence>
<gene>
    <name evidence="6" type="ORF">DJ019_00765</name>
</gene>
<dbReference type="SUPFAM" id="SSF53850">
    <property type="entry name" value="Periplasmic binding protein-like II"/>
    <property type="match status" value="1"/>
</dbReference>
<dbReference type="Proteomes" id="UP000249524">
    <property type="component" value="Unassembled WGS sequence"/>
</dbReference>
<keyword evidence="2" id="KW-0805">Transcription regulation</keyword>
<evidence type="ECO:0000313" key="7">
    <source>
        <dbReference type="Proteomes" id="UP000249524"/>
    </source>
</evidence>
<dbReference type="SUPFAM" id="SSF46785">
    <property type="entry name" value="Winged helix' DNA-binding domain"/>
    <property type="match status" value="1"/>
</dbReference>
<reference evidence="6 7" key="1">
    <citation type="submission" date="2018-05" db="EMBL/GenBank/DDBJ databases">
        <authorList>
            <person name="Lanie J.A."/>
            <person name="Ng W.-L."/>
            <person name="Kazmierczak K.M."/>
            <person name="Andrzejewski T.M."/>
            <person name="Davidsen T.M."/>
            <person name="Wayne K.J."/>
            <person name="Tettelin H."/>
            <person name="Glass J.I."/>
            <person name="Rusch D."/>
            <person name="Podicherti R."/>
            <person name="Tsui H.-C.T."/>
            <person name="Winkler M.E."/>
        </authorList>
    </citation>
    <scope>NUCLEOTIDE SEQUENCE [LARGE SCALE GENOMIC DNA]</scope>
    <source>
        <strain evidence="6 7">BUT-10</strain>
    </source>
</reference>
<dbReference type="InterPro" id="IPR005119">
    <property type="entry name" value="LysR_subst-bd"/>
</dbReference>
<comment type="caution">
    <text evidence="6">The sequence shown here is derived from an EMBL/GenBank/DDBJ whole genome shotgun (WGS) entry which is preliminary data.</text>
</comment>
<dbReference type="GO" id="GO:0003700">
    <property type="term" value="F:DNA-binding transcription factor activity"/>
    <property type="evidence" value="ECO:0007669"/>
    <property type="project" value="InterPro"/>
</dbReference>